<evidence type="ECO:0000256" key="8">
    <source>
        <dbReference type="ARBA" id="ARBA00023098"/>
    </source>
</evidence>
<dbReference type="AlphaFoldDB" id="A0A0R1WUG9"/>
<evidence type="ECO:0000256" key="1">
    <source>
        <dbReference type="ARBA" id="ARBA00004956"/>
    </source>
</evidence>
<evidence type="ECO:0000313" key="13">
    <source>
        <dbReference type="Proteomes" id="UP000051054"/>
    </source>
</evidence>
<dbReference type="PANTHER" id="PTHR42853:SF3">
    <property type="entry name" value="ACETYL-COENZYME A CARBOXYLASE CARBOXYL TRANSFERASE SUBUNIT ALPHA, CHLOROPLASTIC"/>
    <property type="match status" value="1"/>
</dbReference>
<evidence type="ECO:0000256" key="5">
    <source>
        <dbReference type="ARBA" id="ARBA00022741"/>
    </source>
</evidence>
<organism evidence="12 13">
    <name type="scientific">Ligilactobacillus hayakitensis DSM 18933 = JCM 14209</name>
    <dbReference type="NCBI Taxonomy" id="1423755"/>
    <lineage>
        <taxon>Bacteria</taxon>
        <taxon>Bacillati</taxon>
        <taxon>Bacillota</taxon>
        <taxon>Bacilli</taxon>
        <taxon>Lactobacillales</taxon>
        <taxon>Lactobacillaceae</taxon>
        <taxon>Ligilactobacillus</taxon>
    </lineage>
</organism>
<dbReference type="NCBIfam" id="NF041504">
    <property type="entry name" value="AccA_sub"/>
    <property type="match status" value="1"/>
</dbReference>
<comment type="catalytic activity">
    <reaction evidence="10">
        <text>N(6)-carboxybiotinyl-L-lysyl-[protein] + acetyl-CoA = N(6)-biotinyl-L-lysyl-[protein] + malonyl-CoA</text>
        <dbReference type="Rhea" id="RHEA:54728"/>
        <dbReference type="Rhea" id="RHEA-COMP:10505"/>
        <dbReference type="Rhea" id="RHEA-COMP:10506"/>
        <dbReference type="ChEBI" id="CHEBI:57288"/>
        <dbReference type="ChEBI" id="CHEBI:57384"/>
        <dbReference type="ChEBI" id="CHEBI:83144"/>
        <dbReference type="ChEBI" id="CHEBI:83145"/>
        <dbReference type="EC" id="2.1.3.15"/>
    </reaction>
</comment>
<keyword evidence="13" id="KW-1185">Reference proteome</keyword>
<dbReference type="EC" id="2.1.3.15" evidence="2"/>
<keyword evidence="6" id="KW-0276">Fatty acid metabolism</keyword>
<keyword evidence="3" id="KW-0444">Lipid biosynthesis</keyword>
<protein>
    <recommendedName>
        <fullName evidence="2">acetyl-CoA carboxytransferase</fullName>
        <ecNumber evidence="2">2.1.3.15</ecNumber>
    </recommendedName>
</protein>
<dbReference type="PANTHER" id="PTHR42853">
    <property type="entry name" value="ACETYL-COENZYME A CARBOXYLASE CARBOXYL TRANSFERASE SUBUNIT ALPHA"/>
    <property type="match status" value="1"/>
</dbReference>
<dbReference type="Gene3D" id="3.90.226.10">
    <property type="entry name" value="2-enoyl-CoA Hydratase, Chain A, domain 1"/>
    <property type="match status" value="1"/>
</dbReference>
<dbReference type="SUPFAM" id="SSF52096">
    <property type="entry name" value="ClpP/crotonase"/>
    <property type="match status" value="1"/>
</dbReference>
<evidence type="ECO:0000256" key="6">
    <source>
        <dbReference type="ARBA" id="ARBA00022832"/>
    </source>
</evidence>
<dbReference type="eggNOG" id="COG0825">
    <property type="taxonomic scope" value="Bacteria"/>
</dbReference>
<dbReference type="GO" id="GO:0016743">
    <property type="term" value="F:carboxyl- or carbamoyltransferase activity"/>
    <property type="evidence" value="ECO:0007669"/>
    <property type="project" value="InterPro"/>
</dbReference>
<dbReference type="STRING" id="1423755.FC40_GL000089"/>
<comment type="caution">
    <text evidence="12">The sequence shown here is derived from an EMBL/GenBank/DDBJ whole genome shotgun (WGS) entry which is preliminary data.</text>
</comment>
<evidence type="ECO:0000256" key="4">
    <source>
        <dbReference type="ARBA" id="ARBA00022679"/>
    </source>
</evidence>
<dbReference type="UniPathway" id="UPA00655">
    <property type="reaction ID" value="UER00711"/>
</dbReference>
<name>A0A0R1WUG9_9LACO</name>
<dbReference type="InterPro" id="IPR011763">
    <property type="entry name" value="COA_CT_C"/>
</dbReference>
<keyword evidence="8" id="KW-0443">Lipid metabolism</keyword>
<dbReference type="Pfam" id="PF03255">
    <property type="entry name" value="ACCA"/>
    <property type="match status" value="1"/>
</dbReference>
<keyword evidence="4 12" id="KW-0808">Transferase</keyword>
<dbReference type="InterPro" id="IPR001095">
    <property type="entry name" value="Acetyl_CoA_COase_a_su"/>
</dbReference>
<evidence type="ECO:0000313" key="12">
    <source>
        <dbReference type="EMBL" id="KRM19403.1"/>
    </source>
</evidence>
<dbReference type="GO" id="GO:2001295">
    <property type="term" value="P:malonyl-CoA biosynthetic process"/>
    <property type="evidence" value="ECO:0007669"/>
    <property type="project" value="UniProtKB-UniPathway"/>
</dbReference>
<feature type="domain" description="CoA carboxyltransferase C-terminal" evidence="11">
    <location>
        <begin position="10"/>
        <end position="255"/>
    </location>
</feature>
<proteinExistence type="predicted"/>
<comment type="pathway">
    <text evidence="1">Lipid metabolism; malonyl-CoA biosynthesis; malonyl-CoA from acetyl-CoA: step 1/1.</text>
</comment>
<dbReference type="InterPro" id="IPR029045">
    <property type="entry name" value="ClpP/crotonase-like_dom_sf"/>
</dbReference>
<dbReference type="GO" id="GO:0009317">
    <property type="term" value="C:acetyl-CoA carboxylase complex"/>
    <property type="evidence" value="ECO:0007669"/>
    <property type="project" value="InterPro"/>
</dbReference>
<accession>A0A0R1WUG9</accession>
<evidence type="ECO:0000256" key="7">
    <source>
        <dbReference type="ARBA" id="ARBA00022840"/>
    </source>
</evidence>
<dbReference type="GO" id="GO:0006633">
    <property type="term" value="P:fatty acid biosynthetic process"/>
    <property type="evidence" value="ECO:0007669"/>
    <property type="project" value="UniProtKB-KW"/>
</dbReference>
<dbReference type="Proteomes" id="UP000051054">
    <property type="component" value="Unassembled WGS sequence"/>
</dbReference>
<keyword evidence="9" id="KW-0275">Fatty acid biosynthesis</keyword>
<keyword evidence="7" id="KW-0067">ATP-binding</keyword>
<dbReference type="GO" id="GO:0005524">
    <property type="term" value="F:ATP binding"/>
    <property type="evidence" value="ECO:0007669"/>
    <property type="project" value="UniProtKB-KW"/>
</dbReference>
<dbReference type="PROSITE" id="PS50989">
    <property type="entry name" value="COA_CT_CTER"/>
    <property type="match status" value="1"/>
</dbReference>
<sequence>MSGWLKRIKEVVQLVSLLKKKKTAAEIVAASRAENKITAQELIDGIFSNFMEFHGDRASGDDAAIIGGIAEFNGQMVTVIATDKGVSVDERIKKHFGSPQPSGYRKSLRLMKQAEKFKRPVITFINTSGAYPGKSAEESGQGEAIARNLLEISNLKVPVIAIIYGEAGSGGALALACGDEVWMLENSMYSVLSPEGFASILWKDGSRSDEAAEVMKLTPQALFDQNVIEGIIPESSSNKKTCKEIAAVLEKRLHLLQSRKPHDLVKQRQARFRKF</sequence>
<evidence type="ECO:0000256" key="2">
    <source>
        <dbReference type="ARBA" id="ARBA00011883"/>
    </source>
</evidence>
<reference evidence="12 13" key="1">
    <citation type="journal article" date="2015" name="Genome Announc.">
        <title>Expanding the biotechnology potential of lactobacilli through comparative genomics of 213 strains and associated genera.</title>
        <authorList>
            <person name="Sun Z."/>
            <person name="Harris H.M."/>
            <person name="McCann A."/>
            <person name="Guo C."/>
            <person name="Argimon S."/>
            <person name="Zhang W."/>
            <person name="Yang X."/>
            <person name="Jeffery I.B."/>
            <person name="Cooney J.C."/>
            <person name="Kagawa T.F."/>
            <person name="Liu W."/>
            <person name="Song Y."/>
            <person name="Salvetti E."/>
            <person name="Wrobel A."/>
            <person name="Rasinkangas P."/>
            <person name="Parkhill J."/>
            <person name="Rea M.C."/>
            <person name="O'Sullivan O."/>
            <person name="Ritari J."/>
            <person name="Douillard F.P."/>
            <person name="Paul Ross R."/>
            <person name="Yang R."/>
            <person name="Briner A.E."/>
            <person name="Felis G.E."/>
            <person name="de Vos W.M."/>
            <person name="Barrangou R."/>
            <person name="Klaenhammer T.R."/>
            <person name="Caufield P.W."/>
            <person name="Cui Y."/>
            <person name="Zhang H."/>
            <person name="O'Toole P.W."/>
        </authorList>
    </citation>
    <scope>NUCLEOTIDE SEQUENCE [LARGE SCALE GENOMIC DNA]</scope>
    <source>
        <strain evidence="12 13">DSM 18933</strain>
    </source>
</reference>
<evidence type="ECO:0000256" key="10">
    <source>
        <dbReference type="ARBA" id="ARBA00049152"/>
    </source>
</evidence>
<gene>
    <name evidence="12" type="ORF">FC40_GL000089</name>
</gene>
<dbReference type="EMBL" id="AZGD01000050">
    <property type="protein sequence ID" value="KRM19403.1"/>
    <property type="molecule type" value="Genomic_DNA"/>
</dbReference>
<keyword evidence="5" id="KW-0547">Nucleotide-binding</keyword>
<dbReference type="GO" id="GO:0003989">
    <property type="term" value="F:acetyl-CoA carboxylase activity"/>
    <property type="evidence" value="ECO:0007669"/>
    <property type="project" value="InterPro"/>
</dbReference>
<evidence type="ECO:0000259" key="11">
    <source>
        <dbReference type="PROSITE" id="PS50989"/>
    </source>
</evidence>
<evidence type="ECO:0000256" key="3">
    <source>
        <dbReference type="ARBA" id="ARBA00022516"/>
    </source>
</evidence>
<dbReference type="PRINTS" id="PR01069">
    <property type="entry name" value="ACCCTRFRASEA"/>
</dbReference>
<dbReference type="PATRIC" id="fig|1423755.3.peg.100"/>
<evidence type="ECO:0000256" key="9">
    <source>
        <dbReference type="ARBA" id="ARBA00023160"/>
    </source>
</evidence>